<organism evidence="4 5">
    <name type="scientific">Bimuria novae-zelandiae CBS 107.79</name>
    <dbReference type="NCBI Taxonomy" id="1447943"/>
    <lineage>
        <taxon>Eukaryota</taxon>
        <taxon>Fungi</taxon>
        <taxon>Dikarya</taxon>
        <taxon>Ascomycota</taxon>
        <taxon>Pezizomycotina</taxon>
        <taxon>Dothideomycetes</taxon>
        <taxon>Pleosporomycetidae</taxon>
        <taxon>Pleosporales</taxon>
        <taxon>Massarineae</taxon>
        <taxon>Didymosphaeriaceae</taxon>
        <taxon>Bimuria</taxon>
    </lineage>
</organism>
<keyword evidence="5" id="KW-1185">Reference proteome</keyword>
<reference evidence="4" key="1">
    <citation type="journal article" date="2020" name="Stud. Mycol.">
        <title>101 Dothideomycetes genomes: a test case for predicting lifestyles and emergence of pathogens.</title>
        <authorList>
            <person name="Haridas S."/>
            <person name="Albert R."/>
            <person name="Binder M."/>
            <person name="Bloem J."/>
            <person name="Labutti K."/>
            <person name="Salamov A."/>
            <person name="Andreopoulos B."/>
            <person name="Baker S."/>
            <person name="Barry K."/>
            <person name="Bills G."/>
            <person name="Bluhm B."/>
            <person name="Cannon C."/>
            <person name="Castanera R."/>
            <person name="Culley D."/>
            <person name="Daum C."/>
            <person name="Ezra D."/>
            <person name="Gonzalez J."/>
            <person name="Henrissat B."/>
            <person name="Kuo A."/>
            <person name="Liang C."/>
            <person name="Lipzen A."/>
            <person name="Lutzoni F."/>
            <person name="Magnuson J."/>
            <person name="Mondo S."/>
            <person name="Nolan M."/>
            <person name="Ohm R."/>
            <person name="Pangilinan J."/>
            <person name="Park H.-J."/>
            <person name="Ramirez L."/>
            <person name="Alfaro M."/>
            <person name="Sun H."/>
            <person name="Tritt A."/>
            <person name="Yoshinaga Y."/>
            <person name="Zwiers L.-H."/>
            <person name="Turgeon B."/>
            <person name="Goodwin S."/>
            <person name="Spatafora J."/>
            <person name="Crous P."/>
            <person name="Grigoriev I."/>
        </authorList>
    </citation>
    <scope>NUCLEOTIDE SEQUENCE</scope>
    <source>
        <strain evidence="4">CBS 107.79</strain>
    </source>
</reference>
<dbReference type="Proteomes" id="UP000800036">
    <property type="component" value="Unassembled WGS sequence"/>
</dbReference>
<name>A0A6A5VPL7_9PLEO</name>
<proteinExistence type="predicted"/>
<dbReference type="PANTHER" id="PTHR45527">
    <property type="entry name" value="NONRIBOSOMAL PEPTIDE SYNTHETASE"/>
    <property type="match status" value="1"/>
</dbReference>
<feature type="non-terminal residue" evidence="4">
    <location>
        <position position="1"/>
    </location>
</feature>
<dbReference type="Gene3D" id="3.40.50.12780">
    <property type="entry name" value="N-terminal domain of ligase-like"/>
    <property type="match status" value="1"/>
</dbReference>
<feature type="domain" description="AMP-dependent synthetase/ligase" evidence="3">
    <location>
        <begin position="1"/>
        <end position="75"/>
    </location>
</feature>
<dbReference type="GO" id="GO:0031177">
    <property type="term" value="F:phosphopantetheine binding"/>
    <property type="evidence" value="ECO:0007669"/>
    <property type="project" value="TreeGrafter"/>
</dbReference>
<keyword evidence="1" id="KW-0596">Phosphopantetheine</keyword>
<dbReference type="Gene3D" id="3.30.300.30">
    <property type="match status" value="1"/>
</dbReference>
<dbReference type="AlphaFoldDB" id="A0A6A5VPL7"/>
<evidence type="ECO:0000313" key="4">
    <source>
        <dbReference type="EMBL" id="KAF1975247.1"/>
    </source>
</evidence>
<evidence type="ECO:0000313" key="5">
    <source>
        <dbReference type="Proteomes" id="UP000800036"/>
    </source>
</evidence>
<accession>A0A6A5VPL7</accession>
<evidence type="ECO:0000259" key="3">
    <source>
        <dbReference type="Pfam" id="PF00501"/>
    </source>
</evidence>
<evidence type="ECO:0000256" key="2">
    <source>
        <dbReference type="ARBA" id="ARBA00022553"/>
    </source>
</evidence>
<sequence length="264" mass="29101">LYNSYGPAESITCTKTEASLDFDADAHGLNDTDIPAGYPLPNYSVYIVDLNVDLVPQVSTGEILIGGPSVSVGYLNQEKLSASKFISNPWDMGILYRTGDTGYLRSDGALMFKGRIAGDTQVKIRGIRIDLQDIESCILEASEAALHEAIVSVRDGDVLVAHVQFADRQYDDEVSQQTFLRQMRFLLPLPVYMIPSVFVPVDQLPVNSHGKTKRQAVLSLPLPTAHSNTNKRSEGDLSETERKLLEIWKEAVPEAMKGSMLLSR</sequence>
<dbReference type="GO" id="GO:0005737">
    <property type="term" value="C:cytoplasm"/>
    <property type="evidence" value="ECO:0007669"/>
    <property type="project" value="TreeGrafter"/>
</dbReference>
<dbReference type="EMBL" id="ML976671">
    <property type="protein sequence ID" value="KAF1975247.1"/>
    <property type="molecule type" value="Genomic_DNA"/>
</dbReference>
<dbReference type="OrthoDB" id="416786at2759"/>
<dbReference type="InterPro" id="IPR045851">
    <property type="entry name" value="AMP-bd_C_sf"/>
</dbReference>
<evidence type="ECO:0000256" key="1">
    <source>
        <dbReference type="ARBA" id="ARBA00022450"/>
    </source>
</evidence>
<dbReference type="Pfam" id="PF00501">
    <property type="entry name" value="AMP-binding"/>
    <property type="match status" value="1"/>
</dbReference>
<dbReference type="InterPro" id="IPR042099">
    <property type="entry name" value="ANL_N_sf"/>
</dbReference>
<dbReference type="GO" id="GO:0044550">
    <property type="term" value="P:secondary metabolite biosynthetic process"/>
    <property type="evidence" value="ECO:0007669"/>
    <property type="project" value="TreeGrafter"/>
</dbReference>
<dbReference type="SUPFAM" id="SSF56801">
    <property type="entry name" value="Acetyl-CoA synthetase-like"/>
    <property type="match status" value="1"/>
</dbReference>
<protein>
    <submittedName>
        <fullName evidence="4">Acetyl-CoA synthetase-like protein</fullName>
    </submittedName>
</protein>
<dbReference type="GO" id="GO:0043041">
    <property type="term" value="P:amino acid activation for nonribosomal peptide biosynthetic process"/>
    <property type="evidence" value="ECO:0007669"/>
    <property type="project" value="TreeGrafter"/>
</dbReference>
<dbReference type="InterPro" id="IPR000873">
    <property type="entry name" value="AMP-dep_synth/lig_dom"/>
</dbReference>
<gene>
    <name evidence="4" type="ORF">BU23DRAFT_458806</name>
</gene>
<dbReference type="PANTHER" id="PTHR45527:SF1">
    <property type="entry name" value="FATTY ACID SYNTHASE"/>
    <property type="match status" value="1"/>
</dbReference>
<keyword evidence="2" id="KW-0597">Phosphoprotein</keyword>